<evidence type="ECO:0000256" key="1">
    <source>
        <dbReference type="SAM" id="SignalP"/>
    </source>
</evidence>
<gene>
    <name evidence="2" type="ORF">PECAL_1P32400</name>
</gene>
<dbReference type="OrthoDB" id="10619259at2759"/>
<accession>A0A8J2WYG0</accession>
<dbReference type="Gene3D" id="3.40.50.11350">
    <property type="match status" value="1"/>
</dbReference>
<evidence type="ECO:0000313" key="3">
    <source>
        <dbReference type="Proteomes" id="UP000789595"/>
    </source>
</evidence>
<name>A0A8J2WYG0_9STRA</name>
<comment type="caution">
    <text evidence="2">The sequence shown here is derived from an EMBL/GenBank/DDBJ whole genome shotgun (WGS) entry which is preliminary data.</text>
</comment>
<organism evidence="2 3">
    <name type="scientific">Pelagomonas calceolata</name>
    <dbReference type="NCBI Taxonomy" id="35677"/>
    <lineage>
        <taxon>Eukaryota</taxon>
        <taxon>Sar</taxon>
        <taxon>Stramenopiles</taxon>
        <taxon>Ochrophyta</taxon>
        <taxon>Pelagophyceae</taxon>
        <taxon>Pelagomonadales</taxon>
        <taxon>Pelagomonadaceae</taxon>
        <taxon>Pelagomonas</taxon>
    </lineage>
</organism>
<feature type="signal peptide" evidence="1">
    <location>
        <begin position="1"/>
        <end position="17"/>
    </location>
</feature>
<keyword evidence="1" id="KW-0732">Signal</keyword>
<protein>
    <submittedName>
        <fullName evidence="2">Uncharacterized protein</fullName>
    </submittedName>
</protein>
<sequence>MRLSTIALLLLAQAATATPVDDVDAMLRTYVRQHSSTSLADINTCDRRFVAADFWGKGLGNSVNVALNALAFAVASNRTLLISDDARFRAGFWKYLGDVERRWALKSQIRRCGPEVVQDFFPMNRRCLEEKTCGSGIKWMLCDGRALSHSDAHIVHIRSAVTWLAPLLGENSALDPYIRRRLRILFPKGVNTWGKLYATLLDPQPEDAPTHPLHDLVREHSAQDFDLGLHVRHRRSQPLDFVDRHAANCAAKALSGVADPVIFVATDRPSRLRGLFTKVEEALGRRCSFKFLNASQLSPDVRLRLHSIARTDERAVQMGRDWGEHAHERWAAAADFLLVSRSRRVVGTLSSSYSELAAAARGPSEAWLFDPIFQLKGRRRARYNWPRSDEYLGQVSSCFRSDATWPLPQYVRLRPGHARAWVRGGGACGV</sequence>
<dbReference type="AlphaFoldDB" id="A0A8J2WYG0"/>
<feature type="chain" id="PRO_5035191321" evidence="1">
    <location>
        <begin position="18"/>
        <end position="430"/>
    </location>
</feature>
<dbReference type="EMBL" id="CAKKNE010000001">
    <property type="protein sequence ID" value="CAH0366731.1"/>
    <property type="molecule type" value="Genomic_DNA"/>
</dbReference>
<keyword evidence="3" id="KW-1185">Reference proteome</keyword>
<dbReference type="Proteomes" id="UP000789595">
    <property type="component" value="Unassembled WGS sequence"/>
</dbReference>
<evidence type="ECO:0000313" key="2">
    <source>
        <dbReference type="EMBL" id="CAH0366731.1"/>
    </source>
</evidence>
<reference evidence="2" key="1">
    <citation type="submission" date="2021-11" db="EMBL/GenBank/DDBJ databases">
        <authorList>
            <consortium name="Genoscope - CEA"/>
            <person name="William W."/>
        </authorList>
    </citation>
    <scope>NUCLEOTIDE SEQUENCE</scope>
</reference>
<proteinExistence type="predicted"/>